<dbReference type="InterPro" id="IPR052017">
    <property type="entry name" value="TSUP"/>
</dbReference>
<evidence type="ECO:0000256" key="7">
    <source>
        <dbReference type="SAM" id="Phobius"/>
    </source>
</evidence>
<reference evidence="8" key="1">
    <citation type="submission" date="2018-05" db="EMBL/GenBank/DDBJ databases">
        <authorList>
            <person name="Lanie J.A."/>
            <person name="Ng W.-L."/>
            <person name="Kazmierczak K.M."/>
            <person name="Andrzejewski T.M."/>
            <person name="Davidsen T.M."/>
            <person name="Wayne K.J."/>
            <person name="Tettelin H."/>
            <person name="Glass J.I."/>
            <person name="Rusch D."/>
            <person name="Podicherti R."/>
            <person name="Tsui H.-C.T."/>
            <person name="Winkler M.E."/>
        </authorList>
    </citation>
    <scope>NUCLEOTIDE SEQUENCE</scope>
</reference>
<feature type="transmembrane region" description="Helical" evidence="7">
    <location>
        <begin position="164"/>
        <end position="185"/>
    </location>
</feature>
<dbReference type="InterPro" id="IPR002781">
    <property type="entry name" value="TM_pro_TauE-like"/>
</dbReference>
<keyword evidence="2" id="KW-0813">Transport</keyword>
<evidence type="ECO:0000256" key="2">
    <source>
        <dbReference type="ARBA" id="ARBA00022448"/>
    </source>
</evidence>
<organism evidence="8">
    <name type="scientific">marine metagenome</name>
    <dbReference type="NCBI Taxonomy" id="408172"/>
    <lineage>
        <taxon>unclassified sequences</taxon>
        <taxon>metagenomes</taxon>
        <taxon>ecological metagenomes</taxon>
    </lineage>
</organism>
<feature type="non-terminal residue" evidence="8">
    <location>
        <position position="214"/>
    </location>
</feature>
<feature type="transmembrane region" description="Helical" evidence="7">
    <location>
        <begin position="130"/>
        <end position="152"/>
    </location>
</feature>
<dbReference type="GO" id="GO:0005886">
    <property type="term" value="C:plasma membrane"/>
    <property type="evidence" value="ECO:0007669"/>
    <property type="project" value="UniProtKB-SubCell"/>
</dbReference>
<sequence>MDSYFYLYASIGVVLFGISKGGFAGPIAILSIPVMSLSMNPIMAAAILLPVLLIMDVMAMYIYWNKWDLDNIKIILPPAMVGIFIGSLTFGFTSEDTIRIIIGCIAIIFILLSLLQQNSQLVKPTKYKGFFWSLVGGYTSFIIHSGGTPINFYLLPQKLNKTKYVATMTLAFLIINIVKLVPYYYLNQLVISNLKASLILSPLAPISIYLGYYL</sequence>
<feature type="transmembrane region" description="Helical" evidence="7">
    <location>
        <begin position="42"/>
        <end position="63"/>
    </location>
</feature>
<evidence type="ECO:0008006" key="9">
    <source>
        <dbReference type="Google" id="ProtNLM"/>
    </source>
</evidence>
<evidence type="ECO:0000256" key="1">
    <source>
        <dbReference type="ARBA" id="ARBA00004651"/>
    </source>
</evidence>
<keyword evidence="3" id="KW-1003">Cell membrane</keyword>
<dbReference type="AlphaFoldDB" id="A0A382DYA5"/>
<keyword evidence="4 7" id="KW-0812">Transmembrane</keyword>
<evidence type="ECO:0000313" key="8">
    <source>
        <dbReference type="EMBL" id="SVB43159.1"/>
    </source>
</evidence>
<evidence type="ECO:0000256" key="5">
    <source>
        <dbReference type="ARBA" id="ARBA00022989"/>
    </source>
</evidence>
<evidence type="ECO:0000256" key="6">
    <source>
        <dbReference type="ARBA" id="ARBA00023136"/>
    </source>
</evidence>
<dbReference type="Pfam" id="PF01925">
    <property type="entry name" value="TauE"/>
    <property type="match status" value="1"/>
</dbReference>
<feature type="transmembrane region" description="Helical" evidence="7">
    <location>
        <begin position="75"/>
        <end position="93"/>
    </location>
</feature>
<comment type="subcellular location">
    <subcellularLocation>
        <location evidence="1">Cell membrane</location>
        <topology evidence="1">Multi-pass membrane protein</topology>
    </subcellularLocation>
</comment>
<keyword evidence="6 7" id="KW-0472">Membrane</keyword>
<evidence type="ECO:0000256" key="4">
    <source>
        <dbReference type="ARBA" id="ARBA00022692"/>
    </source>
</evidence>
<dbReference type="PANTHER" id="PTHR30269">
    <property type="entry name" value="TRANSMEMBRANE PROTEIN YFCA"/>
    <property type="match status" value="1"/>
</dbReference>
<accession>A0A382DYA5</accession>
<feature type="transmembrane region" description="Helical" evidence="7">
    <location>
        <begin position="100"/>
        <end position="118"/>
    </location>
</feature>
<dbReference type="EMBL" id="UINC01041626">
    <property type="protein sequence ID" value="SVB43159.1"/>
    <property type="molecule type" value="Genomic_DNA"/>
</dbReference>
<protein>
    <recommendedName>
        <fullName evidence="9">Membrane transporter protein</fullName>
    </recommendedName>
</protein>
<keyword evidence="5 7" id="KW-1133">Transmembrane helix</keyword>
<dbReference type="PANTHER" id="PTHR30269:SF37">
    <property type="entry name" value="MEMBRANE TRANSPORTER PROTEIN"/>
    <property type="match status" value="1"/>
</dbReference>
<name>A0A382DYA5_9ZZZZ</name>
<gene>
    <name evidence="8" type="ORF">METZ01_LOCUS196013</name>
</gene>
<feature type="transmembrane region" description="Helical" evidence="7">
    <location>
        <begin position="191"/>
        <end position="212"/>
    </location>
</feature>
<feature type="transmembrane region" description="Helical" evidence="7">
    <location>
        <begin position="6"/>
        <end position="30"/>
    </location>
</feature>
<proteinExistence type="predicted"/>
<evidence type="ECO:0000256" key="3">
    <source>
        <dbReference type="ARBA" id="ARBA00022475"/>
    </source>
</evidence>